<accession>A0ABT6NGQ2</accession>
<dbReference type="PANTHER" id="PTHR47271:SF2">
    <property type="entry name" value="ARGININE DEIMINASE"/>
    <property type="match status" value="1"/>
</dbReference>
<evidence type="ECO:0000313" key="8">
    <source>
        <dbReference type="Proteomes" id="UP001158045"/>
    </source>
</evidence>
<dbReference type="PIRSF" id="PIRSF006356">
    <property type="entry name" value="Arg_deiminase"/>
    <property type="match status" value="1"/>
</dbReference>
<dbReference type="NCBIfam" id="TIGR01078">
    <property type="entry name" value="arcA"/>
    <property type="match status" value="1"/>
</dbReference>
<protein>
    <recommendedName>
        <fullName evidence="6">Arginine deiminase</fullName>
        <shortName evidence="6">ADI</shortName>
        <ecNumber evidence="6">3.5.3.6</ecNumber>
    </recommendedName>
    <alternativeName>
        <fullName evidence="6">Arginine dihydrolase</fullName>
        <shortName evidence="6">AD</shortName>
    </alternativeName>
</protein>
<dbReference type="PANTHER" id="PTHR47271">
    <property type="entry name" value="ARGININE DEIMINASE"/>
    <property type="match status" value="1"/>
</dbReference>
<dbReference type="EC" id="3.5.3.6" evidence="6"/>
<dbReference type="EMBL" id="JARYZI010000014">
    <property type="protein sequence ID" value="MDH8679613.1"/>
    <property type="molecule type" value="Genomic_DNA"/>
</dbReference>
<comment type="catalytic activity">
    <reaction evidence="5 6">
        <text>L-arginine + H2O = L-citrulline + NH4(+)</text>
        <dbReference type="Rhea" id="RHEA:19597"/>
        <dbReference type="ChEBI" id="CHEBI:15377"/>
        <dbReference type="ChEBI" id="CHEBI:28938"/>
        <dbReference type="ChEBI" id="CHEBI:32682"/>
        <dbReference type="ChEBI" id="CHEBI:57743"/>
        <dbReference type="EC" id="3.5.3.6"/>
    </reaction>
</comment>
<evidence type="ECO:0000256" key="3">
    <source>
        <dbReference type="ARBA" id="ARBA00022503"/>
    </source>
</evidence>
<comment type="caution">
    <text evidence="7">The sequence shown here is derived from an EMBL/GenBank/DDBJ whole genome shotgun (WGS) entry which is preliminary data.</text>
</comment>
<keyword evidence="3 6" id="KW-0056">Arginine metabolism</keyword>
<dbReference type="SUPFAM" id="SSF55909">
    <property type="entry name" value="Pentein"/>
    <property type="match status" value="1"/>
</dbReference>
<dbReference type="NCBIfam" id="NF002381">
    <property type="entry name" value="PRK01388.1"/>
    <property type="match status" value="1"/>
</dbReference>
<reference evidence="7 8" key="1">
    <citation type="submission" date="2023-04" db="EMBL/GenBank/DDBJ databases">
        <title>Fusibacter bizertensis strain WBS, isolated from littoral bottom sediments of the Arctic seas - biochemical and genomic analysis.</title>
        <authorList>
            <person name="Brioukhanov A.L."/>
        </authorList>
    </citation>
    <scope>NUCLEOTIDE SEQUENCE [LARGE SCALE GENOMIC DNA]</scope>
    <source>
        <strain evidence="7 8">WBS</strain>
    </source>
</reference>
<dbReference type="RefSeq" id="WP_281095510.1">
    <property type="nucleotide sequence ID" value="NZ_JARYZI010000014.1"/>
</dbReference>
<evidence type="ECO:0000313" key="7">
    <source>
        <dbReference type="EMBL" id="MDH8679613.1"/>
    </source>
</evidence>
<comment type="subcellular location">
    <subcellularLocation>
        <location evidence="6">Cytoplasm</location>
    </subcellularLocation>
</comment>
<dbReference type="HAMAP" id="MF_00242">
    <property type="entry name" value="Arg_deiminase"/>
    <property type="match status" value="1"/>
</dbReference>
<keyword evidence="8" id="KW-1185">Reference proteome</keyword>
<dbReference type="InterPro" id="IPR003876">
    <property type="entry name" value="Arg_deiminase"/>
</dbReference>
<dbReference type="Gene3D" id="3.75.10.10">
    <property type="entry name" value="L-arginine/glycine Amidinotransferase, Chain A"/>
    <property type="match status" value="1"/>
</dbReference>
<name>A0ABT6NGQ2_9FIRM</name>
<dbReference type="GO" id="GO:0016990">
    <property type="term" value="F:arginine deiminase activity"/>
    <property type="evidence" value="ECO:0007669"/>
    <property type="project" value="UniProtKB-EC"/>
</dbReference>
<comment type="pathway">
    <text evidence="1 6">Amino-acid degradation; L-arginine degradation via ADI pathway; carbamoyl phosphate from L-arginine: step 1/2.</text>
</comment>
<sequence>MMNPNGLQVYSEIGRLKKVLLHRPGEEIENLTPELMNRLLFDDIPYLKVAREEHDAFAKVFQDNGVEVNYLEDLIAESLFDNSRKEAFIDEFVKEAGLKNQLRIEQVKDYYRSFETNRAMIDKMMAGIRREELKPSGLRTLSDLVDMNYPFIVDPLPNLYFTRDPFSTVGSGIALNKMRTPTRCRETIFSKYIFRYHKDYKNLDIPFWYDRDMANAIEGGDVLVLSDKVIAIGISQRTDADAIEIFARNVFSDGQPFQTILAFDIPKTRAFMHLDTVFTMVDHSVFTIHPEIEGPLTVYSLTRSDKKGDYKIEREYQTLETILSKYLEVDSVKLIRCGGKKGIDAGREQWNDGSNTLALAPGEVIVYSRNHVTNQLLESEGIKIHEIPSSELSRGRGGPRCMSMPLNRDLIIKK</sequence>
<proteinExistence type="inferred from homology"/>
<keyword evidence="4 6" id="KW-0378">Hydrolase</keyword>
<organism evidence="7 8">
    <name type="scientific">Fusibacter bizertensis</name>
    <dbReference type="NCBI Taxonomy" id="1488331"/>
    <lineage>
        <taxon>Bacteria</taxon>
        <taxon>Bacillati</taxon>
        <taxon>Bacillota</taxon>
        <taxon>Clostridia</taxon>
        <taxon>Eubacteriales</taxon>
        <taxon>Eubacteriales Family XII. Incertae Sedis</taxon>
        <taxon>Fusibacter</taxon>
    </lineage>
</organism>
<evidence type="ECO:0000256" key="5">
    <source>
        <dbReference type="ARBA" id="ARBA00049429"/>
    </source>
</evidence>
<dbReference type="Gene3D" id="1.10.3930.10">
    <property type="entry name" value="Arginine deiminase"/>
    <property type="match status" value="1"/>
</dbReference>
<evidence type="ECO:0000256" key="2">
    <source>
        <dbReference type="ARBA" id="ARBA00010206"/>
    </source>
</evidence>
<keyword evidence="6" id="KW-0963">Cytoplasm</keyword>
<feature type="active site" description="Amidino-cysteine intermediate" evidence="6">
    <location>
        <position position="401"/>
    </location>
</feature>
<evidence type="ECO:0000256" key="1">
    <source>
        <dbReference type="ARBA" id="ARBA00005213"/>
    </source>
</evidence>
<dbReference type="PRINTS" id="PR01466">
    <property type="entry name" value="ARGDEIMINASE"/>
</dbReference>
<evidence type="ECO:0000256" key="6">
    <source>
        <dbReference type="HAMAP-Rule" id="MF_00242"/>
    </source>
</evidence>
<dbReference type="Pfam" id="PF02274">
    <property type="entry name" value="ADI"/>
    <property type="match status" value="1"/>
</dbReference>
<comment type="similarity">
    <text evidence="2 6">Belongs to the arginine deiminase family.</text>
</comment>
<dbReference type="Proteomes" id="UP001158045">
    <property type="component" value="Unassembled WGS sequence"/>
</dbReference>
<evidence type="ECO:0000256" key="4">
    <source>
        <dbReference type="ARBA" id="ARBA00022801"/>
    </source>
</evidence>
<gene>
    <name evidence="6 7" type="primary">arcA</name>
    <name evidence="7" type="ORF">QE109_15745</name>
</gene>